<evidence type="ECO:0000313" key="1">
    <source>
        <dbReference type="EMBL" id="JAH71391.1"/>
    </source>
</evidence>
<organism evidence="1">
    <name type="scientific">Anguilla anguilla</name>
    <name type="common">European freshwater eel</name>
    <name type="synonym">Muraena anguilla</name>
    <dbReference type="NCBI Taxonomy" id="7936"/>
    <lineage>
        <taxon>Eukaryota</taxon>
        <taxon>Metazoa</taxon>
        <taxon>Chordata</taxon>
        <taxon>Craniata</taxon>
        <taxon>Vertebrata</taxon>
        <taxon>Euteleostomi</taxon>
        <taxon>Actinopterygii</taxon>
        <taxon>Neopterygii</taxon>
        <taxon>Teleostei</taxon>
        <taxon>Anguilliformes</taxon>
        <taxon>Anguillidae</taxon>
        <taxon>Anguilla</taxon>
    </lineage>
</organism>
<reference evidence="1" key="2">
    <citation type="journal article" date="2015" name="Fish Shellfish Immunol.">
        <title>Early steps in the European eel (Anguilla anguilla)-Vibrio vulnificus interaction in the gills: Role of the RtxA13 toxin.</title>
        <authorList>
            <person name="Callol A."/>
            <person name="Pajuelo D."/>
            <person name="Ebbesson L."/>
            <person name="Teles M."/>
            <person name="MacKenzie S."/>
            <person name="Amaro C."/>
        </authorList>
    </citation>
    <scope>NUCLEOTIDE SEQUENCE</scope>
</reference>
<sequence length="31" mass="3472">MSVSVQLIQFTARHRAKKSLKCKVSIKLAIS</sequence>
<name>A0A0E9V078_ANGAN</name>
<proteinExistence type="predicted"/>
<dbReference type="AlphaFoldDB" id="A0A0E9V078"/>
<accession>A0A0E9V078</accession>
<dbReference type="EMBL" id="GBXM01037186">
    <property type="protein sequence ID" value="JAH71391.1"/>
    <property type="molecule type" value="Transcribed_RNA"/>
</dbReference>
<protein>
    <submittedName>
        <fullName evidence="1">Uncharacterized protein</fullName>
    </submittedName>
</protein>
<reference evidence="1" key="1">
    <citation type="submission" date="2014-11" db="EMBL/GenBank/DDBJ databases">
        <authorList>
            <person name="Amaro Gonzalez C."/>
        </authorList>
    </citation>
    <scope>NUCLEOTIDE SEQUENCE</scope>
</reference>